<evidence type="ECO:0000313" key="3">
    <source>
        <dbReference type="EMBL" id="SEP51753.1"/>
    </source>
</evidence>
<dbReference type="EMBL" id="FOEF01000017">
    <property type="protein sequence ID" value="SEP51753.1"/>
    <property type="molecule type" value="Genomic_DNA"/>
</dbReference>
<dbReference type="AlphaFoldDB" id="A0A1H8YI61"/>
<keyword evidence="2" id="KW-0812">Transmembrane</keyword>
<dbReference type="STRING" id="394193.SAMN04489732_11771"/>
<proteinExistence type="predicted"/>
<evidence type="ECO:0000256" key="1">
    <source>
        <dbReference type="SAM" id="MobiDB-lite"/>
    </source>
</evidence>
<keyword evidence="2" id="KW-1133">Transmembrane helix</keyword>
<feature type="compositionally biased region" description="Low complexity" evidence="1">
    <location>
        <begin position="171"/>
        <end position="193"/>
    </location>
</feature>
<evidence type="ECO:0000256" key="2">
    <source>
        <dbReference type="SAM" id="Phobius"/>
    </source>
</evidence>
<feature type="region of interest" description="Disordered" evidence="1">
    <location>
        <begin position="124"/>
        <end position="193"/>
    </location>
</feature>
<keyword evidence="4" id="KW-1185">Reference proteome</keyword>
<dbReference type="Proteomes" id="UP000198582">
    <property type="component" value="Unassembled WGS sequence"/>
</dbReference>
<evidence type="ECO:0000313" key="4">
    <source>
        <dbReference type="Proteomes" id="UP000198582"/>
    </source>
</evidence>
<organism evidence="3 4">
    <name type="scientific">Amycolatopsis saalfeldensis</name>
    <dbReference type="NCBI Taxonomy" id="394193"/>
    <lineage>
        <taxon>Bacteria</taxon>
        <taxon>Bacillati</taxon>
        <taxon>Actinomycetota</taxon>
        <taxon>Actinomycetes</taxon>
        <taxon>Pseudonocardiales</taxon>
        <taxon>Pseudonocardiaceae</taxon>
        <taxon>Amycolatopsis</taxon>
    </lineage>
</organism>
<reference evidence="3 4" key="1">
    <citation type="submission" date="2016-10" db="EMBL/GenBank/DDBJ databases">
        <authorList>
            <person name="de Groot N.N."/>
        </authorList>
    </citation>
    <scope>NUCLEOTIDE SEQUENCE [LARGE SCALE GENOMIC DNA]</scope>
    <source>
        <strain evidence="3 4">DSM 44993</strain>
    </source>
</reference>
<accession>A0A1H8YI61</accession>
<keyword evidence="2" id="KW-0472">Membrane</keyword>
<feature type="transmembrane region" description="Helical" evidence="2">
    <location>
        <begin position="77"/>
        <end position="97"/>
    </location>
</feature>
<gene>
    <name evidence="3" type="ORF">SAMN04489732_11771</name>
</gene>
<protein>
    <submittedName>
        <fullName evidence="3">Uncharacterized protein</fullName>
    </submittedName>
</protein>
<feature type="compositionally biased region" description="Low complexity" evidence="1">
    <location>
        <begin position="142"/>
        <end position="159"/>
    </location>
</feature>
<dbReference type="OrthoDB" id="3609074at2"/>
<sequence length="294" mass="30176">MLDRQRTRREPDAVRVEDVIPPDLLDGVGDEDRDYLEQVVREPQKYLPPRSRRPVSVNRQEEPVIELESRFARRAKLVGLVGAGALVAGAVVTASLLSGGPRPTAPVTADDSIPAGFSGAAALGGAAVPGQGHHDSGGTTGHHGSAQSTAGGDTTVTTPGTGGLTRESTGPSSPASTDSQSSTSESTSTDPATADTKLAAVKKFYAAIEQSPSTALSLLTPALAGGEAGSLVRAWSVMSAINVQDVRVQDDGTVLAVAVLHQADGTLVRVTQQFDVTGHDVISEARVLSAVAFA</sequence>
<name>A0A1H8YI61_9PSEU</name>